<dbReference type="InterPro" id="IPR019931">
    <property type="entry name" value="LPXTG_anchor"/>
</dbReference>
<evidence type="ECO:0000256" key="3">
    <source>
        <dbReference type="ARBA" id="ARBA00022729"/>
    </source>
</evidence>
<dbReference type="NCBIfam" id="NF033902">
    <property type="entry name" value="iso_D2_wall_anc"/>
    <property type="match status" value="1"/>
</dbReference>
<dbReference type="Proteomes" id="UP000245753">
    <property type="component" value="Unassembled WGS sequence"/>
</dbReference>
<evidence type="ECO:0000256" key="1">
    <source>
        <dbReference type="ARBA" id="ARBA00022512"/>
    </source>
</evidence>
<keyword evidence="5" id="KW-1133">Transmembrane helix</keyword>
<dbReference type="InterPro" id="IPR041033">
    <property type="entry name" value="SpaA_PFL_dom_1"/>
</dbReference>
<keyword evidence="4" id="KW-0572">Peptidoglycan-anchor</keyword>
<feature type="domain" description="SpaA-like prealbumin fold" evidence="9">
    <location>
        <begin position="370"/>
        <end position="467"/>
    </location>
</feature>
<dbReference type="OrthoDB" id="2199792at2"/>
<evidence type="ECO:0000259" key="8">
    <source>
        <dbReference type="Pfam" id="PF16569"/>
    </source>
</evidence>
<evidence type="ECO:0000259" key="7">
    <source>
        <dbReference type="Pfam" id="PF00746"/>
    </source>
</evidence>
<dbReference type="SUPFAM" id="SSF49401">
    <property type="entry name" value="Bacterial adhesins"/>
    <property type="match status" value="1"/>
</dbReference>
<name>A0A2U2MTA7_9BIFI</name>
<dbReference type="InterPro" id="IPR013783">
    <property type="entry name" value="Ig-like_fold"/>
</dbReference>
<dbReference type="Gene3D" id="2.60.40.10">
    <property type="entry name" value="Immunoglobulins"/>
    <property type="match status" value="1"/>
</dbReference>
<keyword evidence="5" id="KW-0812">Transmembrane</keyword>
<gene>
    <name evidence="10" type="ORF">DF200_04095</name>
</gene>
<keyword evidence="1" id="KW-0134">Cell wall</keyword>
<feature type="domain" description="Gram-positive pilin backbone subunit 2 Cna-B-like" evidence="8">
    <location>
        <begin position="238"/>
        <end position="338"/>
    </location>
</feature>
<comment type="caution">
    <text evidence="10">The sequence shown here is derived from an EMBL/GenBank/DDBJ whole genome shotgun (WGS) entry which is preliminary data.</text>
</comment>
<reference evidence="10 11" key="1">
    <citation type="journal article" date="2018" name="Int. J. Syst. Evol. Microbiol.">
        <title>Bifidobacterium catulorum sp. nov., a novel taxon from the faeces of the baby common marmoset (Callithrix jacchus).</title>
        <authorList>
            <person name="Modesto M."/>
            <person name="Michelini S."/>
            <person name="Oki K."/>
            <person name="Biavati B."/>
            <person name="Watanabe K."/>
            <person name="Mattarelli P."/>
        </authorList>
    </citation>
    <scope>NUCLEOTIDE SEQUENCE [LARGE SCALE GENOMIC DNA]</scope>
    <source>
        <strain evidence="10 11">MRM 8.19</strain>
    </source>
</reference>
<dbReference type="AlphaFoldDB" id="A0A2U2MTA7"/>
<evidence type="ECO:0000313" key="11">
    <source>
        <dbReference type="Proteomes" id="UP000245753"/>
    </source>
</evidence>
<evidence type="ECO:0000259" key="9">
    <source>
        <dbReference type="Pfam" id="PF17802"/>
    </source>
</evidence>
<feature type="chain" id="PRO_5015458592" evidence="6">
    <location>
        <begin position="32"/>
        <end position="534"/>
    </location>
</feature>
<keyword evidence="2" id="KW-0964">Secreted</keyword>
<keyword evidence="5" id="KW-0472">Membrane</keyword>
<keyword evidence="11" id="KW-1185">Reference proteome</keyword>
<dbReference type="InterPro" id="IPR008966">
    <property type="entry name" value="Adhesion_dom_sf"/>
</dbReference>
<evidence type="ECO:0000256" key="4">
    <source>
        <dbReference type="ARBA" id="ARBA00023088"/>
    </source>
</evidence>
<sequence length="534" mass="55274">MNSLMKKAIAVAAAAATAIGLGVATGATANAADNATLTVSTADAKFAGKTANAYRMFSATVSGSDDTGDKAVSYTLDASWSRFFTGTDAAASGANCSGDAAAVSTCAYEYVSKLTGTNLVNFATKASNWAQKNNSGITAVDPSATVSATPTDGKYTAAFAGLDYGYYVVAVQGASVANTTGQYATLVSVDSAAVTAEIKGDLPTVEKKVDGNDSANAQIGQKLTFTLTSTIPDMTAYDSYTFNFKDTLSDGLTFDAITSVKVEGAADALVENTDYTVTKPTADNGNQLTVSMTDFKAKQQANAGKQIVVTYTATLNENAVVAGKGNTNSAKIEYSNNPSTNGTGESEPDTVRTFTYQFTVDKYTGDTYNDQAKRLAGAVFQLKAKDGADYIKFVKVDDTTYRVATDSDAADTTVQEFATPASGKLTLKGLKNGEYLLHEKTAPAGYNPLASDIGVKIDGKDNGTEQTDADVTITYDNEAGANYGQTATDGVIPVKNSTGSTLPGTGGMGTIAFTVAGVLIVAFGVVWAIRRKRA</sequence>
<dbReference type="Pfam" id="PF00746">
    <property type="entry name" value="Gram_pos_anchor"/>
    <property type="match status" value="1"/>
</dbReference>
<feature type="transmembrane region" description="Helical" evidence="5">
    <location>
        <begin position="506"/>
        <end position="529"/>
    </location>
</feature>
<dbReference type="InterPro" id="IPR048052">
    <property type="entry name" value="FM1-like"/>
</dbReference>
<dbReference type="InterPro" id="IPR026466">
    <property type="entry name" value="Fim_isopep_form_D2_dom"/>
</dbReference>
<feature type="signal peptide" evidence="6">
    <location>
        <begin position="1"/>
        <end position="31"/>
    </location>
</feature>
<feature type="domain" description="Gram-positive cocci surface proteins LPxTG" evidence="7">
    <location>
        <begin position="495"/>
        <end position="533"/>
    </location>
</feature>
<proteinExistence type="predicted"/>
<dbReference type="RefSeq" id="WP_109137020.1">
    <property type="nucleotide sequence ID" value="NZ_QFFN01000007.1"/>
</dbReference>
<evidence type="ECO:0000256" key="2">
    <source>
        <dbReference type="ARBA" id="ARBA00022525"/>
    </source>
</evidence>
<dbReference type="Pfam" id="PF16569">
    <property type="entry name" value="GramPos_pilinBB"/>
    <property type="match status" value="1"/>
</dbReference>
<dbReference type="Pfam" id="PF17802">
    <property type="entry name" value="SpaA"/>
    <property type="match status" value="1"/>
</dbReference>
<dbReference type="GO" id="GO:0005975">
    <property type="term" value="P:carbohydrate metabolic process"/>
    <property type="evidence" value="ECO:0007669"/>
    <property type="project" value="UniProtKB-ARBA"/>
</dbReference>
<dbReference type="InterPro" id="IPR032334">
    <property type="entry name" value="GramPos_pilinBB"/>
</dbReference>
<dbReference type="NCBIfam" id="TIGR01167">
    <property type="entry name" value="LPXTG_anchor"/>
    <property type="match status" value="1"/>
</dbReference>
<organism evidence="10 11">
    <name type="scientific">Bifidobacterium catulorum</name>
    <dbReference type="NCBI Taxonomy" id="1630173"/>
    <lineage>
        <taxon>Bacteria</taxon>
        <taxon>Bacillati</taxon>
        <taxon>Actinomycetota</taxon>
        <taxon>Actinomycetes</taxon>
        <taxon>Bifidobacteriales</taxon>
        <taxon>Bifidobacteriaceae</taxon>
        <taxon>Bifidobacterium</taxon>
    </lineage>
</organism>
<dbReference type="EMBL" id="QFFN01000007">
    <property type="protein sequence ID" value="PWG60083.1"/>
    <property type="molecule type" value="Genomic_DNA"/>
</dbReference>
<accession>A0A2U2MTA7</accession>
<dbReference type="Gene3D" id="2.60.40.740">
    <property type="match status" value="1"/>
</dbReference>
<evidence type="ECO:0000256" key="5">
    <source>
        <dbReference type="SAM" id="Phobius"/>
    </source>
</evidence>
<evidence type="ECO:0000256" key="6">
    <source>
        <dbReference type="SAM" id="SignalP"/>
    </source>
</evidence>
<keyword evidence="3 6" id="KW-0732">Signal</keyword>
<dbReference type="NCBIfam" id="TIGR04226">
    <property type="entry name" value="RrgB_K2N_iso_D2"/>
    <property type="match status" value="1"/>
</dbReference>
<evidence type="ECO:0000313" key="10">
    <source>
        <dbReference type="EMBL" id="PWG60083.1"/>
    </source>
</evidence>
<protein>
    <submittedName>
        <fullName evidence="10">Cell surface protein</fullName>
    </submittedName>
</protein>